<dbReference type="EMBL" id="JARBHB010000004">
    <property type="protein sequence ID" value="KAJ8885109.1"/>
    <property type="molecule type" value="Genomic_DNA"/>
</dbReference>
<dbReference type="Proteomes" id="UP001159363">
    <property type="component" value="Chromosome X"/>
</dbReference>
<dbReference type="SUPFAM" id="SSF53098">
    <property type="entry name" value="Ribonuclease H-like"/>
    <property type="match status" value="1"/>
</dbReference>
<dbReference type="PANTHER" id="PTHR37162">
    <property type="entry name" value="HAT FAMILY DIMERISATION DOMAINCONTAINING PROTEIN-RELATED"/>
    <property type="match status" value="1"/>
</dbReference>
<feature type="domain" description="HAT C-terminal dimerisation" evidence="1">
    <location>
        <begin position="350"/>
        <end position="403"/>
    </location>
</feature>
<dbReference type="InterPro" id="IPR008906">
    <property type="entry name" value="HATC_C_dom"/>
</dbReference>
<dbReference type="Pfam" id="PF05699">
    <property type="entry name" value="Dimer_Tnp_hAT"/>
    <property type="match status" value="1"/>
</dbReference>
<dbReference type="InterPro" id="IPR012337">
    <property type="entry name" value="RNaseH-like_sf"/>
</dbReference>
<evidence type="ECO:0000313" key="3">
    <source>
        <dbReference type="Proteomes" id="UP001159363"/>
    </source>
</evidence>
<evidence type="ECO:0000313" key="2">
    <source>
        <dbReference type="EMBL" id="KAJ8885109.1"/>
    </source>
</evidence>
<evidence type="ECO:0000259" key="1">
    <source>
        <dbReference type="Pfam" id="PF05699"/>
    </source>
</evidence>
<protein>
    <recommendedName>
        <fullName evidence="1">HAT C-terminal dimerisation domain-containing protein</fullName>
    </recommendedName>
</protein>
<proteinExistence type="predicted"/>
<sequence>MVEGSFLNITDVTDAISLVLFQGIIHLLESIPTNLLGFAADNASVVTGKRMGIEIRLKEMNKHLYVVGCVCHSFNMKHVKSFRVLPKWLPNEGECAQSYATSGSGRETATIFACVQADRSKLTPMILHKGKRLWDSRFGSEQSYPGIKLIEKAVEMNIVILKLPPHTSHLLQPLDFSVSRGVKSKRDEMLIEEIARVPSKDMGLRRNLNLASTESVTFTSQETTHVESTSELLPSTSGSILITPTTPENKTTNQETSELAILNKIPTDEELELQQVDVAKLKQGTFVLIEFTGRHTNSRKYRYVCIVQRPPDTENEEFCDKLSVMSLQWHQDILDSWNAVSKMKNAICGEMFHCLKKFAKAMLCLPHSSAATERTFSATTANKNKLRNRLLTPMMNRLLLTKAKLKHSNAIDFHMSQRASCFSKGSKRGNLNQCDRFSSVVSSRRFPFSHRRNLFPTRVDTYGVENNPTDDSANTSLFLAEAGHMQYAATDTTLTLMNMGFL</sequence>
<organism evidence="2 3">
    <name type="scientific">Dryococelus australis</name>
    <dbReference type="NCBI Taxonomy" id="614101"/>
    <lineage>
        <taxon>Eukaryota</taxon>
        <taxon>Metazoa</taxon>
        <taxon>Ecdysozoa</taxon>
        <taxon>Arthropoda</taxon>
        <taxon>Hexapoda</taxon>
        <taxon>Insecta</taxon>
        <taxon>Pterygota</taxon>
        <taxon>Neoptera</taxon>
        <taxon>Polyneoptera</taxon>
        <taxon>Phasmatodea</taxon>
        <taxon>Verophasmatodea</taxon>
        <taxon>Anareolatae</taxon>
        <taxon>Phasmatidae</taxon>
        <taxon>Eurycanthinae</taxon>
        <taxon>Dryococelus</taxon>
    </lineage>
</organism>
<comment type="caution">
    <text evidence="2">The sequence shown here is derived from an EMBL/GenBank/DDBJ whole genome shotgun (WGS) entry which is preliminary data.</text>
</comment>
<name>A0ABQ9HL76_9NEOP</name>
<reference evidence="2 3" key="1">
    <citation type="submission" date="2023-02" db="EMBL/GenBank/DDBJ databases">
        <title>LHISI_Scaffold_Assembly.</title>
        <authorList>
            <person name="Stuart O.P."/>
            <person name="Cleave R."/>
            <person name="Magrath M.J.L."/>
            <person name="Mikheyev A.S."/>
        </authorList>
    </citation>
    <scope>NUCLEOTIDE SEQUENCE [LARGE SCALE GENOMIC DNA]</scope>
    <source>
        <strain evidence="2">Daus_M_001</strain>
        <tissue evidence="2">Leg muscle</tissue>
    </source>
</reference>
<keyword evidence="3" id="KW-1185">Reference proteome</keyword>
<accession>A0ABQ9HL76</accession>
<dbReference type="PANTHER" id="PTHR37162:SF1">
    <property type="entry name" value="BED-TYPE DOMAIN-CONTAINING PROTEIN"/>
    <property type="match status" value="1"/>
</dbReference>
<gene>
    <name evidence="2" type="ORF">PR048_011305</name>
</gene>